<reference evidence="3" key="1">
    <citation type="journal article" date="2023" name="Mol. Phylogenet. Evol.">
        <title>Genome-scale phylogeny and comparative genomics of the fungal order Sordariales.</title>
        <authorList>
            <person name="Hensen N."/>
            <person name="Bonometti L."/>
            <person name="Westerberg I."/>
            <person name="Brannstrom I.O."/>
            <person name="Guillou S."/>
            <person name="Cros-Aarteil S."/>
            <person name="Calhoun S."/>
            <person name="Haridas S."/>
            <person name="Kuo A."/>
            <person name="Mondo S."/>
            <person name="Pangilinan J."/>
            <person name="Riley R."/>
            <person name="LaButti K."/>
            <person name="Andreopoulos B."/>
            <person name="Lipzen A."/>
            <person name="Chen C."/>
            <person name="Yan M."/>
            <person name="Daum C."/>
            <person name="Ng V."/>
            <person name="Clum A."/>
            <person name="Steindorff A."/>
            <person name="Ohm R.A."/>
            <person name="Martin F."/>
            <person name="Silar P."/>
            <person name="Natvig D.O."/>
            <person name="Lalanne C."/>
            <person name="Gautier V."/>
            <person name="Ament-Velasquez S.L."/>
            <person name="Kruys A."/>
            <person name="Hutchinson M.I."/>
            <person name="Powell A.J."/>
            <person name="Barry K."/>
            <person name="Miller A.N."/>
            <person name="Grigoriev I.V."/>
            <person name="Debuchy R."/>
            <person name="Gladieux P."/>
            <person name="Hiltunen Thoren M."/>
            <person name="Johannesson H."/>
        </authorList>
    </citation>
    <scope>NUCLEOTIDE SEQUENCE</scope>
    <source>
        <strain evidence="3">CBS 892.96</strain>
    </source>
</reference>
<feature type="compositionally biased region" description="Basic and acidic residues" evidence="1">
    <location>
        <begin position="180"/>
        <end position="196"/>
    </location>
</feature>
<dbReference type="EMBL" id="MU866086">
    <property type="protein sequence ID" value="KAK4181463.1"/>
    <property type="molecule type" value="Genomic_DNA"/>
</dbReference>
<dbReference type="AlphaFoldDB" id="A0AAN7ABU1"/>
<protein>
    <submittedName>
        <fullName evidence="3">Uncharacterized protein</fullName>
    </submittedName>
</protein>
<accession>A0AAN7ABU1</accession>
<sequence length="217" mass="24406">MQEWKLIGHGLIWGLMLLSLQFMTVFPEGRRLTVLSQIPSRMATQSSPHIHPISGPLQKIECSFGWNKLWVKQRWDDPTISPLAGKNIWAGSTLPLGPSVKGPTMLYTCCQSHPFLPLLNNTLAAGSEIAAKNCFMRSSVRVCLHCSAIPPLMHSIHSLFYLCVTLQKKGNDINLALMRRNGDPGKKDEMKLDFRSKPSRKHPIHTLPSKKQNTSHY</sequence>
<comment type="caution">
    <text evidence="3">The sequence shown here is derived from an EMBL/GenBank/DDBJ whole genome shotgun (WGS) entry which is preliminary data.</text>
</comment>
<feature type="transmembrane region" description="Helical" evidence="2">
    <location>
        <begin position="6"/>
        <end position="26"/>
    </location>
</feature>
<feature type="region of interest" description="Disordered" evidence="1">
    <location>
        <begin position="179"/>
        <end position="217"/>
    </location>
</feature>
<evidence type="ECO:0000256" key="2">
    <source>
        <dbReference type="SAM" id="Phobius"/>
    </source>
</evidence>
<evidence type="ECO:0000313" key="4">
    <source>
        <dbReference type="Proteomes" id="UP001302321"/>
    </source>
</evidence>
<name>A0AAN7ABU1_9PEZI</name>
<dbReference type="Proteomes" id="UP001302321">
    <property type="component" value="Unassembled WGS sequence"/>
</dbReference>
<reference evidence="3" key="2">
    <citation type="submission" date="2023-05" db="EMBL/GenBank/DDBJ databases">
        <authorList>
            <consortium name="Lawrence Berkeley National Laboratory"/>
            <person name="Steindorff A."/>
            <person name="Hensen N."/>
            <person name="Bonometti L."/>
            <person name="Westerberg I."/>
            <person name="Brannstrom I.O."/>
            <person name="Guillou S."/>
            <person name="Cros-Aarteil S."/>
            <person name="Calhoun S."/>
            <person name="Haridas S."/>
            <person name="Kuo A."/>
            <person name="Mondo S."/>
            <person name="Pangilinan J."/>
            <person name="Riley R."/>
            <person name="Labutti K."/>
            <person name="Andreopoulos B."/>
            <person name="Lipzen A."/>
            <person name="Chen C."/>
            <person name="Yanf M."/>
            <person name="Daum C."/>
            <person name="Ng V."/>
            <person name="Clum A."/>
            <person name="Ohm R."/>
            <person name="Martin F."/>
            <person name="Silar P."/>
            <person name="Natvig D."/>
            <person name="Lalanne C."/>
            <person name="Gautier V."/>
            <person name="Ament-Velasquez S.L."/>
            <person name="Kruys A."/>
            <person name="Hutchinson M.I."/>
            <person name="Powell A.J."/>
            <person name="Barry K."/>
            <person name="Miller A.N."/>
            <person name="Grigoriev I.V."/>
            <person name="Debuchy R."/>
            <person name="Gladieux P."/>
            <person name="Thoren M.H."/>
            <person name="Johannesson H."/>
        </authorList>
    </citation>
    <scope>NUCLEOTIDE SEQUENCE</scope>
    <source>
        <strain evidence="3">CBS 892.96</strain>
    </source>
</reference>
<keyword evidence="2" id="KW-0812">Transmembrane</keyword>
<gene>
    <name evidence="3" type="ORF">QBC36DRAFT_83450</name>
</gene>
<keyword evidence="4" id="KW-1185">Reference proteome</keyword>
<proteinExistence type="predicted"/>
<keyword evidence="2" id="KW-0472">Membrane</keyword>
<keyword evidence="2" id="KW-1133">Transmembrane helix</keyword>
<evidence type="ECO:0000256" key="1">
    <source>
        <dbReference type="SAM" id="MobiDB-lite"/>
    </source>
</evidence>
<evidence type="ECO:0000313" key="3">
    <source>
        <dbReference type="EMBL" id="KAK4181463.1"/>
    </source>
</evidence>
<organism evidence="3 4">
    <name type="scientific">Triangularia setosa</name>
    <dbReference type="NCBI Taxonomy" id="2587417"/>
    <lineage>
        <taxon>Eukaryota</taxon>
        <taxon>Fungi</taxon>
        <taxon>Dikarya</taxon>
        <taxon>Ascomycota</taxon>
        <taxon>Pezizomycotina</taxon>
        <taxon>Sordariomycetes</taxon>
        <taxon>Sordariomycetidae</taxon>
        <taxon>Sordariales</taxon>
        <taxon>Podosporaceae</taxon>
        <taxon>Triangularia</taxon>
    </lineage>
</organism>